<dbReference type="EMBL" id="CAJOBA010008804">
    <property type="protein sequence ID" value="CAF3836904.1"/>
    <property type="molecule type" value="Genomic_DNA"/>
</dbReference>
<keyword evidence="14" id="KW-0175">Coiled coil</keyword>
<evidence type="ECO:0000313" key="17">
    <source>
        <dbReference type="EMBL" id="CAF1072831.1"/>
    </source>
</evidence>
<keyword evidence="9" id="KW-0865">Zymogen</keyword>
<feature type="active site" description="Charge relay system" evidence="13">
    <location>
        <position position="542"/>
    </location>
</feature>
<evidence type="ECO:0000256" key="10">
    <source>
        <dbReference type="ARBA" id="ARBA00032232"/>
    </source>
</evidence>
<evidence type="ECO:0000313" key="18">
    <source>
        <dbReference type="EMBL" id="CAF1308059.1"/>
    </source>
</evidence>
<keyword evidence="5 13" id="KW-0479">Metal-binding</keyword>
<keyword evidence="6 13" id="KW-0378">Hydrolase</keyword>
<evidence type="ECO:0000256" key="11">
    <source>
        <dbReference type="ARBA" id="ARBA00032661"/>
    </source>
</evidence>
<feature type="binding site" evidence="13">
    <location>
        <position position="615"/>
    </location>
    <ligand>
        <name>Ca(2+)</name>
        <dbReference type="ChEBI" id="CHEBI:29108"/>
    </ligand>
</feature>
<dbReference type="SUPFAM" id="SSF54897">
    <property type="entry name" value="Protease propeptides/inhibitors"/>
    <property type="match status" value="1"/>
</dbReference>
<evidence type="ECO:0000256" key="9">
    <source>
        <dbReference type="ARBA" id="ARBA00023145"/>
    </source>
</evidence>
<feature type="binding site" evidence="13">
    <location>
        <position position="613"/>
    </location>
    <ligand>
        <name>Ca(2+)</name>
        <dbReference type="ChEBI" id="CHEBI:29108"/>
    </ligand>
</feature>
<feature type="binding site" evidence="13">
    <location>
        <position position="589"/>
    </location>
    <ligand>
        <name>Ca(2+)</name>
        <dbReference type="ChEBI" id="CHEBI:29108"/>
    </ligand>
</feature>
<dbReference type="SMART" id="SM00944">
    <property type="entry name" value="Pro-kuma_activ"/>
    <property type="match status" value="1"/>
</dbReference>
<gene>
    <name evidence="18" type="ORF">GPM918_LOCUS28859</name>
    <name evidence="17" type="ORF">OVA965_LOCUS17978</name>
    <name evidence="20" type="ORF">SRO942_LOCUS29391</name>
    <name evidence="19" type="ORF">TMI583_LOCUS17990</name>
</gene>
<comment type="function">
    <text evidence="12">Lysosomal serine protease with tripeptidyl-peptidase I activity. May act as a non-specific lysosomal peptidase which generates tripeptides from the breakdown products produced by lysosomal proteinases. Requires substrates with an unsubstituted N-terminus.</text>
</comment>
<dbReference type="Pfam" id="PF09286">
    <property type="entry name" value="Pro-kuma_activ"/>
    <property type="match status" value="1"/>
</dbReference>
<protein>
    <recommendedName>
        <fullName evidence="3">Tripeptidyl-peptidase 1</fullName>
        <ecNumber evidence="2">3.4.14.9</ecNumber>
    </recommendedName>
    <alternativeName>
        <fullName evidence="10">Tripeptidyl aminopeptidase</fullName>
    </alternativeName>
    <alternativeName>
        <fullName evidence="11">Tripeptidyl-peptidase I</fullName>
    </alternativeName>
</protein>
<dbReference type="PANTHER" id="PTHR14218:SF15">
    <property type="entry name" value="TRIPEPTIDYL-PEPTIDASE 1"/>
    <property type="match status" value="1"/>
</dbReference>
<dbReference type="SUPFAM" id="SSF52743">
    <property type="entry name" value="Subtilisin-like"/>
    <property type="match status" value="1"/>
</dbReference>
<accession>A0A815E8G2</accession>
<dbReference type="Proteomes" id="UP000677228">
    <property type="component" value="Unassembled WGS sequence"/>
</dbReference>
<dbReference type="EMBL" id="CAJNOQ010012791">
    <property type="protein sequence ID" value="CAF1308059.1"/>
    <property type="molecule type" value="Genomic_DNA"/>
</dbReference>
<evidence type="ECO:0000256" key="4">
    <source>
        <dbReference type="ARBA" id="ARBA00022670"/>
    </source>
</evidence>
<dbReference type="EC" id="3.4.14.9" evidence="2"/>
<evidence type="ECO:0000259" key="16">
    <source>
        <dbReference type="PROSITE" id="PS51695"/>
    </source>
</evidence>
<dbReference type="Pfam" id="PF00082">
    <property type="entry name" value="Peptidase_S8"/>
    <property type="match status" value="1"/>
</dbReference>
<evidence type="ECO:0000256" key="12">
    <source>
        <dbReference type="ARBA" id="ARBA00045460"/>
    </source>
</evidence>
<dbReference type="CDD" id="cd04056">
    <property type="entry name" value="Peptidases_S53"/>
    <property type="match status" value="1"/>
</dbReference>
<evidence type="ECO:0000313" key="21">
    <source>
        <dbReference type="Proteomes" id="UP000663829"/>
    </source>
</evidence>
<dbReference type="GO" id="GO:0046872">
    <property type="term" value="F:metal ion binding"/>
    <property type="evidence" value="ECO:0007669"/>
    <property type="project" value="UniProtKB-UniRule"/>
</dbReference>
<dbReference type="PANTHER" id="PTHR14218">
    <property type="entry name" value="PROTEASE S8 TRIPEPTIDYL PEPTIDASE I CLN2"/>
    <property type="match status" value="1"/>
</dbReference>
<dbReference type="InterPro" id="IPR036852">
    <property type="entry name" value="Peptidase_S8/S53_dom_sf"/>
</dbReference>
<dbReference type="Proteomes" id="UP000663829">
    <property type="component" value="Unassembled WGS sequence"/>
</dbReference>
<evidence type="ECO:0000256" key="14">
    <source>
        <dbReference type="SAM" id="Coils"/>
    </source>
</evidence>
<dbReference type="InterPro" id="IPR050819">
    <property type="entry name" value="Tripeptidyl-peptidase_I"/>
</dbReference>
<dbReference type="Proteomes" id="UP000682733">
    <property type="component" value="Unassembled WGS sequence"/>
</dbReference>
<feature type="active site" description="Charge relay system" evidence="13">
    <location>
        <position position="299"/>
    </location>
</feature>
<dbReference type="InterPro" id="IPR000209">
    <property type="entry name" value="Peptidase_S8/S53_dom"/>
</dbReference>
<evidence type="ECO:0000256" key="13">
    <source>
        <dbReference type="PROSITE-ProRule" id="PRU01032"/>
    </source>
</evidence>
<keyword evidence="7 13" id="KW-0720">Serine protease</keyword>
<feature type="signal peptide" evidence="15">
    <location>
        <begin position="1"/>
        <end position="18"/>
    </location>
</feature>
<dbReference type="GO" id="GO:0008240">
    <property type="term" value="F:tripeptidyl-peptidase activity"/>
    <property type="evidence" value="ECO:0007669"/>
    <property type="project" value="TreeGrafter"/>
</dbReference>
<sequence>MLLFYLFVFVLLPSYIDCGVYCTRNRVPRLWTKAQLADDHDQLEFYILCKQEPNSIKQLKALFWNRTDPTHPDYQQWFSKRELQKLVQSTSQCYQQILQWLLKSVPSEHITKYPDCFKIKTSLNNTRALFQQNTEFYTYTHTTNKNVSLIRLYGDCHIPDDTIDSIDLILGIYEFPLDTKRKSRINGIFNLNGTVPLLVNNTLIKNSVPFPALPTPFDLFTTQFILDYYQIPNVTCQGLPRNVSQGAIEFAGEYYTEEDLQIYCALAGIPYKPLEKKHIIGTNDPNDPVVTDITEAALDIQILASINPKADNWYFDTDPNDNTWLYIFTMIANHLDQLPQVMSISWGSDEGFDCVGDEDCDTFDTSPNRETIFIERVNIEFMKLGLRGISIIVSSGDDGANGDILGNTCAAAKFYADYPASSPYVTAVGATALKDQKYDQLKNTPPICSLNTAFFHCVSDGKEVAVSISHDGFTSGGGFSDYQQRPKYQEKVVQEYLKEQKCQLPPSTMFNQHGRAYPDLSALGDYTFTVAGNLIFSVGGTSMSAPLFGAIVSILNSYSLECTGKTLGFLNPLLYFMYEQESTKIFKDITEGDNRCTETTCTEQCKGFFAAKGYDPVTGLGTPKVEEMIKFIQNLHKEKGKLEKEKLEQEKYLTELINKVIDRQSNKRRKVPKSETFFKKVKFS</sequence>
<comment type="cofactor">
    <cofactor evidence="13">
        <name>Ca(2+)</name>
        <dbReference type="ChEBI" id="CHEBI:29108"/>
    </cofactor>
    <text evidence="13">Binds 1 Ca(2+) ion per subunit.</text>
</comment>
<keyword evidence="21" id="KW-1185">Reference proteome</keyword>
<dbReference type="GO" id="GO:0006508">
    <property type="term" value="P:proteolysis"/>
    <property type="evidence" value="ECO:0007669"/>
    <property type="project" value="UniProtKB-KW"/>
</dbReference>
<keyword evidence="15" id="KW-0732">Signal</keyword>
<dbReference type="InterPro" id="IPR015366">
    <property type="entry name" value="S53_propep"/>
</dbReference>
<keyword evidence="8 13" id="KW-0106">Calcium</keyword>
<evidence type="ECO:0000256" key="3">
    <source>
        <dbReference type="ARBA" id="ARBA00020254"/>
    </source>
</evidence>
<evidence type="ECO:0000256" key="8">
    <source>
        <dbReference type="ARBA" id="ARBA00022837"/>
    </source>
</evidence>
<evidence type="ECO:0000256" key="7">
    <source>
        <dbReference type="ARBA" id="ARBA00022825"/>
    </source>
</evidence>
<dbReference type="InterPro" id="IPR030400">
    <property type="entry name" value="Sedolisin_dom"/>
</dbReference>
<evidence type="ECO:0000256" key="1">
    <source>
        <dbReference type="ARBA" id="ARBA00000884"/>
    </source>
</evidence>
<proteinExistence type="predicted"/>
<evidence type="ECO:0000256" key="2">
    <source>
        <dbReference type="ARBA" id="ARBA00012067"/>
    </source>
</evidence>
<dbReference type="EMBL" id="CAJNOK010008789">
    <property type="protein sequence ID" value="CAF1072831.1"/>
    <property type="molecule type" value="Genomic_DNA"/>
</dbReference>
<dbReference type="EMBL" id="CAJOBC010040888">
    <property type="protein sequence ID" value="CAF4142974.1"/>
    <property type="molecule type" value="Genomic_DNA"/>
</dbReference>
<feature type="chain" id="PRO_5035604934" description="Tripeptidyl-peptidase 1" evidence="15">
    <location>
        <begin position="19"/>
        <end position="684"/>
    </location>
</feature>
<reference evidence="18" key="1">
    <citation type="submission" date="2021-02" db="EMBL/GenBank/DDBJ databases">
        <authorList>
            <person name="Nowell W R."/>
        </authorList>
    </citation>
    <scope>NUCLEOTIDE SEQUENCE</scope>
</reference>
<dbReference type="Gene3D" id="3.40.50.200">
    <property type="entry name" value="Peptidase S8/S53 domain"/>
    <property type="match status" value="1"/>
</dbReference>
<evidence type="ECO:0000256" key="6">
    <source>
        <dbReference type="ARBA" id="ARBA00022801"/>
    </source>
</evidence>
<dbReference type="Proteomes" id="UP000681722">
    <property type="component" value="Unassembled WGS sequence"/>
</dbReference>
<comment type="catalytic activity">
    <reaction evidence="1">
        <text>Release of an N-terminal tripeptide from a polypeptide, but also has endopeptidase activity.</text>
        <dbReference type="EC" id="3.4.14.9"/>
    </reaction>
</comment>
<organism evidence="18 21">
    <name type="scientific">Didymodactylos carnosus</name>
    <dbReference type="NCBI Taxonomy" id="1234261"/>
    <lineage>
        <taxon>Eukaryota</taxon>
        <taxon>Metazoa</taxon>
        <taxon>Spiralia</taxon>
        <taxon>Gnathifera</taxon>
        <taxon>Rotifera</taxon>
        <taxon>Eurotatoria</taxon>
        <taxon>Bdelloidea</taxon>
        <taxon>Philodinida</taxon>
        <taxon>Philodinidae</taxon>
        <taxon>Didymodactylos</taxon>
    </lineage>
</organism>
<dbReference type="OrthoDB" id="2919105at2759"/>
<feature type="coiled-coil region" evidence="14">
    <location>
        <begin position="625"/>
        <end position="652"/>
    </location>
</feature>
<evidence type="ECO:0000256" key="15">
    <source>
        <dbReference type="SAM" id="SignalP"/>
    </source>
</evidence>
<feature type="binding site" evidence="13">
    <location>
        <position position="588"/>
    </location>
    <ligand>
        <name>Ca(2+)</name>
        <dbReference type="ChEBI" id="CHEBI:29108"/>
    </ligand>
</feature>
<feature type="active site" description="Charge relay system" evidence="13">
    <location>
        <position position="295"/>
    </location>
</feature>
<name>A0A815E8G2_9BILA</name>
<comment type="caution">
    <text evidence="18">The sequence shown here is derived from an EMBL/GenBank/DDBJ whole genome shotgun (WGS) entry which is preliminary data.</text>
</comment>
<feature type="domain" description="Peptidase S53" evidence="16">
    <location>
        <begin position="219"/>
        <end position="635"/>
    </location>
</feature>
<evidence type="ECO:0000313" key="19">
    <source>
        <dbReference type="EMBL" id="CAF3836904.1"/>
    </source>
</evidence>
<evidence type="ECO:0000256" key="5">
    <source>
        <dbReference type="ARBA" id="ARBA00022723"/>
    </source>
</evidence>
<dbReference type="PROSITE" id="PS51695">
    <property type="entry name" value="SEDOLISIN"/>
    <property type="match status" value="1"/>
</dbReference>
<dbReference type="GO" id="GO:0004252">
    <property type="term" value="F:serine-type endopeptidase activity"/>
    <property type="evidence" value="ECO:0007669"/>
    <property type="project" value="UniProtKB-UniRule"/>
</dbReference>
<evidence type="ECO:0000313" key="20">
    <source>
        <dbReference type="EMBL" id="CAF4142974.1"/>
    </source>
</evidence>
<dbReference type="AlphaFoldDB" id="A0A815E8G2"/>
<keyword evidence="4 13" id="KW-0645">Protease</keyword>